<name>A0ABY4GEF7_9BACT</name>
<gene>
    <name evidence="4" type="ORF">MUN86_26315</name>
</gene>
<evidence type="ECO:0000313" key="4">
    <source>
        <dbReference type="EMBL" id="UOQ69191.1"/>
    </source>
</evidence>
<dbReference type="InterPro" id="IPR036942">
    <property type="entry name" value="Beta-barrel_TonB_sf"/>
</dbReference>
<dbReference type="Gene3D" id="2.40.170.20">
    <property type="entry name" value="TonB-dependent receptor, beta-barrel domain"/>
    <property type="match status" value="1"/>
</dbReference>
<reference evidence="4" key="1">
    <citation type="submission" date="2022-04" db="EMBL/GenBank/DDBJ databases">
        <title>Hymenobacter sp. isolated from the air.</title>
        <authorList>
            <person name="Won M."/>
            <person name="Lee C.-M."/>
            <person name="Woen H.-Y."/>
            <person name="Kwon S.-W."/>
        </authorList>
    </citation>
    <scope>NUCLEOTIDE SEQUENCE</scope>
    <source>
        <strain evidence="4">5420S-77</strain>
        <plasmid evidence="4">unnamed3</plasmid>
    </source>
</reference>
<evidence type="ECO:0000256" key="3">
    <source>
        <dbReference type="ARBA" id="ARBA00023237"/>
    </source>
</evidence>
<keyword evidence="5" id="KW-1185">Reference proteome</keyword>
<evidence type="ECO:0000256" key="2">
    <source>
        <dbReference type="ARBA" id="ARBA00023136"/>
    </source>
</evidence>
<evidence type="ECO:0000256" key="1">
    <source>
        <dbReference type="ARBA" id="ARBA00004442"/>
    </source>
</evidence>
<keyword evidence="2" id="KW-0472">Membrane</keyword>
<evidence type="ECO:0000313" key="5">
    <source>
        <dbReference type="Proteomes" id="UP000830401"/>
    </source>
</evidence>
<proteinExistence type="predicted"/>
<dbReference type="SUPFAM" id="SSF56935">
    <property type="entry name" value="Porins"/>
    <property type="match status" value="1"/>
</dbReference>
<comment type="subcellular location">
    <subcellularLocation>
        <location evidence="1">Cell outer membrane</location>
    </subcellularLocation>
</comment>
<geneLocation type="plasmid" evidence="4 5">
    <name>unnamed3</name>
</geneLocation>
<dbReference type="EMBL" id="CP095064">
    <property type="protein sequence ID" value="UOQ69191.1"/>
    <property type="molecule type" value="Genomic_DNA"/>
</dbReference>
<dbReference type="Proteomes" id="UP000830401">
    <property type="component" value="Plasmid unnamed3"/>
</dbReference>
<keyword evidence="4" id="KW-0614">Plasmid</keyword>
<keyword evidence="3" id="KW-0998">Cell outer membrane</keyword>
<keyword evidence="4" id="KW-0675">Receptor</keyword>
<accession>A0ABY4GEF7</accession>
<sequence>MSGNYSYNELLTTTFKPGTQSFFNTPKHKFNLGASGQALARKLSYTLNYRWVERFLYESTFATGTLPRAQVVDAQLGYSLPSLHTTFQAGGTNLFNSTNYQVYGSPSYGRLVYVGLLFEVK</sequence>
<protein>
    <submittedName>
        <fullName evidence="4">TonB-dependent receptor</fullName>
    </submittedName>
</protein>
<organism evidence="4 5">
    <name type="scientific">Hymenobacter volaticus</name>
    <dbReference type="NCBI Taxonomy" id="2932254"/>
    <lineage>
        <taxon>Bacteria</taxon>
        <taxon>Pseudomonadati</taxon>
        <taxon>Bacteroidota</taxon>
        <taxon>Cytophagia</taxon>
        <taxon>Cytophagales</taxon>
        <taxon>Hymenobacteraceae</taxon>
        <taxon>Hymenobacter</taxon>
    </lineage>
</organism>